<protein>
    <submittedName>
        <fullName evidence="2">Uncharacterized protein</fullName>
    </submittedName>
</protein>
<keyword evidence="3" id="KW-1185">Reference proteome</keyword>
<reference evidence="2 3" key="1">
    <citation type="journal article" date="2023" name="G3 (Bethesda)">
        <title>A chromosome-length genome assembly and annotation of blackberry (Rubus argutus, cv. 'Hillquist').</title>
        <authorList>
            <person name="Bruna T."/>
            <person name="Aryal R."/>
            <person name="Dudchenko O."/>
            <person name="Sargent D.J."/>
            <person name="Mead D."/>
            <person name="Buti M."/>
            <person name="Cavallini A."/>
            <person name="Hytonen T."/>
            <person name="Andres J."/>
            <person name="Pham M."/>
            <person name="Weisz D."/>
            <person name="Mascagni F."/>
            <person name="Usai G."/>
            <person name="Natali L."/>
            <person name="Bassil N."/>
            <person name="Fernandez G.E."/>
            <person name="Lomsadze A."/>
            <person name="Armour M."/>
            <person name="Olukolu B."/>
            <person name="Poorten T."/>
            <person name="Britton C."/>
            <person name="Davik J."/>
            <person name="Ashrafi H."/>
            <person name="Aiden E.L."/>
            <person name="Borodovsky M."/>
            <person name="Worthington M."/>
        </authorList>
    </citation>
    <scope>NUCLEOTIDE SEQUENCE [LARGE SCALE GENOMIC DNA]</scope>
    <source>
        <strain evidence="2">PI 553951</strain>
    </source>
</reference>
<organism evidence="2 3">
    <name type="scientific">Rubus argutus</name>
    <name type="common">Southern blackberry</name>
    <dbReference type="NCBI Taxonomy" id="59490"/>
    <lineage>
        <taxon>Eukaryota</taxon>
        <taxon>Viridiplantae</taxon>
        <taxon>Streptophyta</taxon>
        <taxon>Embryophyta</taxon>
        <taxon>Tracheophyta</taxon>
        <taxon>Spermatophyta</taxon>
        <taxon>Magnoliopsida</taxon>
        <taxon>eudicotyledons</taxon>
        <taxon>Gunneridae</taxon>
        <taxon>Pentapetalae</taxon>
        <taxon>rosids</taxon>
        <taxon>fabids</taxon>
        <taxon>Rosales</taxon>
        <taxon>Rosaceae</taxon>
        <taxon>Rosoideae</taxon>
        <taxon>Rosoideae incertae sedis</taxon>
        <taxon>Rubus</taxon>
    </lineage>
</organism>
<evidence type="ECO:0000313" key="3">
    <source>
        <dbReference type="Proteomes" id="UP001457282"/>
    </source>
</evidence>
<sequence length="187" mass="20402">MNGCVDSFICNFTRPQAQTVSYPIHQPIAAPLPQSTSISITHCKSPLTSMATITRGQSLIALYTRSSTADVIRSARQWIPEPIQPIPVTAGRVTSGRYRRSSPPPAEGAANPVGPAIFFLLSSFLSQPVWPPSMLRDLDPLPPVVTSASGRYRPQLKERRTQSVQPSSSSFSSSLFFFLPSSLRDTQ</sequence>
<evidence type="ECO:0000256" key="1">
    <source>
        <dbReference type="SAM" id="MobiDB-lite"/>
    </source>
</evidence>
<feature type="region of interest" description="Disordered" evidence="1">
    <location>
        <begin position="146"/>
        <end position="172"/>
    </location>
</feature>
<dbReference type="EMBL" id="JBEDUW010000001">
    <property type="protein sequence ID" value="KAK9949308.1"/>
    <property type="molecule type" value="Genomic_DNA"/>
</dbReference>
<comment type="caution">
    <text evidence="2">The sequence shown here is derived from an EMBL/GenBank/DDBJ whole genome shotgun (WGS) entry which is preliminary data.</text>
</comment>
<accession>A0AAW1YKX9</accession>
<dbReference type="AlphaFoldDB" id="A0AAW1YKX9"/>
<evidence type="ECO:0000313" key="2">
    <source>
        <dbReference type="EMBL" id="KAK9949308.1"/>
    </source>
</evidence>
<gene>
    <name evidence="2" type="ORF">M0R45_004840</name>
</gene>
<name>A0AAW1YKX9_RUBAR</name>
<dbReference type="Proteomes" id="UP001457282">
    <property type="component" value="Unassembled WGS sequence"/>
</dbReference>
<proteinExistence type="predicted"/>